<comment type="subcellular location">
    <subcellularLocation>
        <location evidence="1">Golgi apparatus membrane</location>
        <topology evidence="1">Single-pass type II membrane protein</topology>
    </subcellularLocation>
</comment>
<dbReference type="GO" id="GO:0016763">
    <property type="term" value="F:pentosyltransferase activity"/>
    <property type="evidence" value="ECO:0007669"/>
    <property type="project" value="UniProtKB-ARBA"/>
</dbReference>
<dbReference type="GO" id="GO:0000139">
    <property type="term" value="C:Golgi membrane"/>
    <property type="evidence" value="ECO:0007669"/>
    <property type="project" value="UniProtKB-SubCell"/>
</dbReference>
<evidence type="ECO:0000256" key="2">
    <source>
        <dbReference type="ARBA" id="ARBA00022676"/>
    </source>
</evidence>
<organism evidence="6 7">
    <name type="scientific">Fraxinus pennsylvanica</name>
    <dbReference type="NCBI Taxonomy" id="56036"/>
    <lineage>
        <taxon>Eukaryota</taxon>
        <taxon>Viridiplantae</taxon>
        <taxon>Streptophyta</taxon>
        <taxon>Embryophyta</taxon>
        <taxon>Tracheophyta</taxon>
        <taxon>Spermatophyta</taxon>
        <taxon>Magnoliopsida</taxon>
        <taxon>eudicotyledons</taxon>
        <taxon>Gunneridae</taxon>
        <taxon>Pentapetalae</taxon>
        <taxon>asterids</taxon>
        <taxon>lamiids</taxon>
        <taxon>Lamiales</taxon>
        <taxon>Oleaceae</taxon>
        <taxon>Oleeae</taxon>
        <taxon>Fraxinus</taxon>
    </lineage>
</organism>
<feature type="domain" description="Glycosyltransferase 61 catalytic" evidence="5">
    <location>
        <begin position="3"/>
        <end position="105"/>
    </location>
</feature>
<evidence type="ECO:0000313" key="7">
    <source>
        <dbReference type="Proteomes" id="UP000834106"/>
    </source>
</evidence>
<evidence type="ECO:0000256" key="3">
    <source>
        <dbReference type="ARBA" id="ARBA00022679"/>
    </source>
</evidence>
<evidence type="ECO:0000259" key="5">
    <source>
        <dbReference type="Pfam" id="PF04577"/>
    </source>
</evidence>
<accession>A0AAD2EGH8</accession>
<dbReference type="PANTHER" id="PTHR20961">
    <property type="entry name" value="GLYCOSYLTRANSFERASE"/>
    <property type="match status" value="1"/>
</dbReference>
<keyword evidence="2" id="KW-0328">Glycosyltransferase</keyword>
<dbReference type="InterPro" id="IPR049625">
    <property type="entry name" value="Glyco_transf_61_cat"/>
</dbReference>
<evidence type="ECO:0000313" key="6">
    <source>
        <dbReference type="EMBL" id="CAI9787211.1"/>
    </source>
</evidence>
<dbReference type="Proteomes" id="UP000834106">
    <property type="component" value="Chromosome 23"/>
</dbReference>
<dbReference type="InterPro" id="IPR007657">
    <property type="entry name" value="Glycosyltransferase_61"/>
</dbReference>
<dbReference type="Pfam" id="PF04577">
    <property type="entry name" value="Glyco_transf_61"/>
    <property type="match status" value="1"/>
</dbReference>
<keyword evidence="3" id="KW-0808">Transferase</keyword>
<sequence>MHNFRQFLRQTYSLDRAKAIALKEEGKKRPRLMMISRKRTCFVTNDAEITRLARKMGFGVIVDEANRSTNLSRFAQIVNSCDALMVVLGAGLTNMVFLPNNAVLIQIIPLGGIDGFARTDFGEPFDGMNLKDLEYEIKVKESSLSKQYPLDHPVIKDPRSFHIKGWDVLRKTHLDLQNVTIDLHRFRRTLAKAIKILHH</sequence>
<dbReference type="AlphaFoldDB" id="A0AAD2EGH8"/>
<proteinExistence type="predicted"/>
<gene>
    <name evidence="6" type="ORF">FPE_LOCUS34641</name>
</gene>
<name>A0AAD2EGH8_9LAMI</name>
<dbReference type="EMBL" id="OU503058">
    <property type="protein sequence ID" value="CAI9787211.1"/>
    <property type="molecule type" value="Genomic_DNA"/>
</dbReference>
<keyword evidence="4" id="KW-0325">Glycoprotein</keyword>
<reference evidence="6" key="1">
    <citation type="submission" date="2023-05" db="EMBL/GenBank/DDBJ databases">
        <authorList>
            <person name="Huff M."/>
        </authorList>
    </citation>
    <scope>NUCLEOTIDE SEQUENCE</scope>
</reference>
<dbReference type="PANTHER" id="PTHR20961:SF149">
    <property type="entry name" value="PROTEIN O-LINKED-MANNOSE BETA-1,4-N-ACETYLGLUCOSAMINYLTRANSFERASE 2-LIKE"/>
    <property type="match status" value="1"/>
</dbReference>
<evidence type="ECO:0000256" key="1">
    <source>
        <dbReference type="ARBA" id="ARBA00004323"/>
    </source>
</evidence>
<protein>
    <recommendedName>
        <fullName evidence="5">Glycosyltransferase 61 catalytic domain-containing protein</fullName>
    </recommendedName>
</protein>
<evidence type="ECO:0000256" key="4">
    <source>
        <dbReference type="ARBA" id="ARBA00023180"/>
    </source>
</evidence>
<keyword evidence="7" id="KW-1185">Reference proteome</keyword>